<evidence type="ECO:0000256" key="1">
    <source>
        <dbReference type="SAM" id="Phobius"/>
    </source>
</evidence>
<name>A0A8T9ZZM9_9HEMI</name>
<keyword evidence="2" id="KW-0496">Mitochondrion</keyword>
<reference evidence="2" key="1">
    <citation type="journal article" date="2022" name="Cladistics">
        <title>Diversification of the phytophagous lineages of true bugs (Insecta: Hemiptera: Heteroptera) shortly after that of the flowering plants.</title>
        <authorList>
            <person name="Ye F."/>
            <person name="Kment P."/>
            <person name="Redei D."/>
            <person name="Luo J.Y."/>
            <person name="Wang Y.H."/>
            <person name="Kuechler S.M."/>
            <person name="Zhang W.W."/>
            <person name="Chen P.P."/>
            <person name="Wu H.Y."/>
            <person name="Wu Y.Z."/>
            <person name="Sun X.Y."/>
            <person name="Ding L."/>
            <person name="Wang Y.R."/>
            <person name="Xie Q."/>
        </authorList>
    </citation>
    <scope>NUCLEOTIDE SEQUENCE</scope>
</reference>
<evidence type="ECO:0000313" key="2">
    <source>
        <dbReference type="EMBL" id="UPL66073.1"/>
    </source>
</evidence>
<keyword evidence="1" id="KW-1133">Transmembrane helix</keyword>
<dbReference type="EMBL" id="MW619706">
    <property type="protein sequence ID" value="UPL66073.1"/>
    <property type="molecule type" value="Genomic_DNA"/>
</dbReference>
<proteinExistence type="predicted"/>
<feature type="transmembrane region" description="Helical" evidence="1">
    <location>
        <begin position="121"/>
        <end position="145"/>
    </location>
</feature>
<feature type="transmembrane region" description="Helical" evidence="1">
    <location>
        <begin position="45"/>
        <end position="64"/>
    </location>
</feature>
<feature type="transmembrane region" description="Helical" evidence="1">
    <location>
        <begin position="20"/>
        <end position="39"/>
    </location>
</feature>
<dbReference type="AlphaFoldDB" id="A0A8T9ZZM9"/>
<organism evidence="2">
    <name type="scientific">Oxycarenus lugubris</name>
    <dbReference type="NCBI Taxonomy" id="2813423"/>
    <lineage>
        <taxon>Eukaryota</taxon>
        <taxon>Metazoa</taxon>
        <taxon>Ecdysozoa</taxon>
        <taxon>Arthropoda</taxon>
        <taxon>Hexapoda</taxon>
        <taxon>Insecta</taxon>
        <taxon>Pterygota</taxon>
        <taxon>Neoptera</taxon>
        <taxon>Paraneoptera</taxon>
        <taxon>Hemiptera</taxon>
        <taxon>Heteroptera</taxon>
        <taxon>Panheteroptera</taxon>
        <taxon>Pentatomomorpha</taxon>
        <taxon>Lygaeoidea</taxon>
        <taxon>Oxycarenidae</taxon>
        <taxon>Oxycarenus</taxon>
    </lineage>
</organism>
<keyword evidence="1" id="KW-0472">Membrane</keyword>
<sequence length="153" mass="17661">MILLTIMILSLIFMWLNHPISMAILIIMMTILMALLTGIMLNTFWFSYIVIIIMLSGMLVLFIYMASIASNEKFKLSMSLIIFTPLFSIILWVSNKNLDLMTSSEAPINVYLNYLFNSPTMYLTMIMVIYLLLSMITVSKIVHIYEGPLRIKK</sequence>
<accession>A0A8T9ZZM9</accession>
<keyword evidence="1" id="KW-0812">Transmembrane</keyword>
<protein>
    <submittedName>
        <fullName evidence="2">NADH dehydrogenase subunit 6</fullName>
    </submittedName>
</protein>
<geneLocation type="mitochondrion" evidence="2"/>
<feature type="transmembrane region" description="Helical" evidence="1">
    <location>
        <begin position="76"/>
        <end position="94"/>
    </location>
</feature>